<keyword evidence="4" id="KW-1185">Reference proteome</keyword>
<dbReference type="EMBL" id="JAPEUR010000171">
    <property type="protein sequence ID" value="KAJ4316894.1"/>
    <property type="molecule type" value="Genomic_DNA"/>
</dbReference>
<keyword evidence="2" id="KW-0812">Transmembrane</keyword>
<keyword evidence="2" id="KW-1133">Transmembrane helix</keyword>
<reference evidence="3" key="1">
    <citation type="submission" date="2022-10" db="EMBL/GenBank/DDBJ databases">
        <title>Tapping the CABI collections for fungal endophytes: first genome assemblies for Collariella, Neodidymelliopsis, Ascochyta clinopodiicola, Didymella pomorum, Didymosphaeria variabile, Neocosmospora piperis and Neocucurbitaria cava.</title>
        <authorList>
            <person name="Hill R."/>
        </authorList>
    </citation>
    <scope>NUCLEOTIDE SEQUENCE</scope>
    <source>
        <strain evidence="3">IMI 366586</strain>
    </source>
</reference>
<dbReference type="AlphaFoldDB" id="A0A9W9BLZ2"/>
<feature type="region of interest" description="Disordered" evidence="1">
    <location>
        <begin position="145"/>
        <end position="186"/>
    </location>
</feature>
<dbReference type="PANTHER" id="PTHR16861">
    <property type="entry name" value="GLYCOPROTEIN 38"/>
    <property type="match status" value="1"/>
</dbReference>
<evidence type="ECO:0000256" key="1">
    <source>
        <dbReference type="SAM" id="MobiDB-lite"/>
    </source>
</evidence>
<evidence type="ECO:0000256" key="2">
    <source>
        <dbReference type="SAM" id="Phobius"/>
    </source>
</evidence>
<accession>A0A9W9BLZ2</accession>
<evidence type="ECO:0000313" key="4">
    <source>
        <dbReference type="Proteomes" id="UP001140502"/>
    </source>
</evidence>
<feature type="region of interest" description="Disordered" evidence="1">
    <location>
        <begin position="267"/>
        <end position="342"/>
    </location>
</feature>
<dbReference type="Proteomes" id="UP001140502">
    <property type="component" value="Unassembled WGS sequence"/>
</dbReference>
<feature type="compositionally biased region" description="Polar residues" evidence="1">
    <location>
        <begin position="145"/>
        <end position="173"/>
    </location>
</feature>
<protein>
    <submittedName>
        <fullName evidence="3">Uncharacterized protein</fullName>
    </submittedName>
</protein>
<feature type="compositionally biased region" description="Gly residues" evidence="1">
    <location>
        <begin position="175"/>
        <end position="186"/>
    </location>
</feature>
<sequence length="342" mass="35865">MAAIIEISEPGTVLSSVGQGDVIGYYTISPSSVGTAYCPGSGALRERSGFYYCEDGFQVDGGSVYEIGRSCSGDNVLVERFTGRQSTGSTWARQCTGDLGCETAYILEAWSERGSTGTLITCQDSIGIETSVGVMYLTEPTRLPSTFTETLNPNDASQTSASTIPSSTGSDPEQTGGGDNNGGDSKGGGTNTGLIAGVVVGVVVGIGIIIIGIFILIRRRKKSPDDPEKSGKGFMGVLRRIPRPTVTWARPPDENKGPDTEVIQKAELSTGPETQAKTTDLETAELETRERPGELAGGEVQQGPFEMDATAIPEAASVAPAQDEEEGKTNDKEDAKKEAKTS</sequence>
<dbReference type="OrthoDB" id="5096982at2759"/>
<keyword evidence="2" id="KW-0472">Membrane</keyword>
<gene>
    <name evidence="3" type="ORF">N0V84_007618</name>
</gene>
<name>A0A9W9BLZ2_9HYPO</name>
<feature type="compositionally biased region" description="Basic and acidic residues" evidence="1">
    <location>
        <begin position="327"/>
        <end position="342"/>
    </location>
</feature>
<organism evidence="3 4">
    <name type="scientific">Fusarium piperis</name>
    <dbReference type="NCBI Taxonomy" id="1435070"/>
    <lineage>
        <taxon>Eukaryota</taxon>
        <taxon>Fungi</taxon>
        <taxon>Dikarya</taxon>
        <taxon>Ascomycota</taxon>
        <taxon>Pezizomycotina</taxon>
        <taxon>Sordariomycetes</taxon>
        <taxon>Hypocreomycetidae</taxon>
        <taxon>Hypocreales</taxon>
        <taxon>Nectriaceae</taxon>
        <taxon>Fusarium</taxon>
        <taxon>Fusarium solani species complex</taxon>
    </lineage>
</organism>
<feature type="transmembrane region" description="Helical" evidence="2">
    <location>
        <begin position="194"/>
        <end position="217"/>
    </location>
</feature>
<evidence type="ECO:0000313" key="3">
    <source>
        <dbReference type="EMBL" id="KAJ4316894.1"/>
    </source>
</evidence>
<dbReference type="PANTHER" id="PTHR16861:SF4">
    <property type="entry name" value="SH3 DOMAIN PROTEIN (AFU_ORTHOLOGUE AFUA_1G13610)"/>
    <property type="match status" value="1"/>
</dbReference>
<proteinExistence type="predicted"/>
<comment type="caution">
    <text evidence="3">The sequence shown here is derived from an EMBL/GenBank/DDBJ whole genome shotgun (WGS) entry which is preliminary data.</text>
</comment>